<dbReference type="Proteomes" id="UP000242502">
    <property type="component" value="Unassembled WGS sequence"/>
</dbReference>
<dbReference type="UniPathway" id="UPA00281"/>
<comment type="cofactor">
    <cofactor evidence="6">
        <name>Mg(2+)</name>
        <dbReference type="ChEBI" id="CHEBI:18420"/>
    </cofactor>
    <text evidence="6">Binds 1 Mg(2+) ion per monomer.</text>
</comment>
<evidence type="ECO:0000313" key="9">
    <source>
        <dbReference type="Proteomes" id="UP000242502"/>
    </source>
</evidence>
<keyword evidence="6" id="KW-0560">Oxidoreductase</keyword>
<name>A0A1D2QNK0_9GAMM</name>
<proteinExistence type="inferred from homology"/>
<dbReference type="PANTHER" id="PTHR10491:SF4">
    <property type="entry name" value="METHIONINE ADENOSYLTRANSFERASE 2 SUBUNIT BETA"/>
    <property type="match status" value="1"/>
</dbReference>
<dbReference type="Gene3D" id="3.40.50.720">
    <property type="entry name" value="NAD(P)-binding Rossmann-like Domain"/>
    <property type="match status" value="1"/>
</dbReference>
<keyword evidence="6" id="KW-0521">NADP</keyword>
<dbReference type="InterPro" id="IPR029903">
    <property type="entry name" value="RmlD-like-bd"/>
</dbReference>
<feature type="domain" description="RmlD-like substrate binding" evidence="7">
    <location>
        <begin position="1"/>
        <end position="289"/>
    </location>
</feature>
<dbReference type="PANTHER" id="PTHR10491">
    <property type="entry name" value="DTDP-4-DEHYDRORHAMNOSE REDUCTASE"/>
    <property type="match status" value="1"/>
</dbReference>
<accession>A0A1D2QNK0</accession>
<dbReference type="GO" id="GO:0005829">
    <property type="term" value="C:cytosol"/>
    <property type="evidence" value="ECO:0007669"/>
    <property type="project" value="TreeGrafter"/>
</dbReference>
<organism evidence="8 9">
    <name type="scientific">Candidatus Endobugula sertula</name>
    <name type="common">Bugula neritina bacterial symbiont</name>
    <dbReference type="NCBI Taxonomy" id="62101"/>
    <lineage>
        <taxon>Bacteria</taxon>
        <taxon>Pseudomonadati</taxon>
        <taxon>Pseudomonadota</taxon>
        <taxon>Gammaproteobacteria</taxon>
        <taxon>Cellvibrionales</taxon>
        <taxon>Cellvibrionaceae</taxon>
        <taxon>Candidatus Endobugula</taxon>
    </lineage>
</organism>
<evidence type="ECO:0000256" key="6">
    <source>
        <dbReference type="RuleBase" id="RU364082"/>
    </source>
</evidence>
<sequence>MRIMLFGASGQLGSECVLGLHSGEHDLIPLTRADVDFSDGSALVDIVMLQKPDIVVNACAYTAVDKAEDESAIANQINHLSVNCLANVCRDIDAVLLHISTDYVFDGQAKEPYTEDAPVNPLNVYGKTKLLGENALLASGVKAVILRTSWVFGKNGNNFVNTMLMLGAKRDHLSIVDDQYGCPTYTGHIVEVIIELIQRYQQSASLPWGIYHCSSAGVVSWFQFAQAIFEQALEAGLLTLSPVIKGIPSSAYPTPAPRPAYSVMNTRKLETLLGRSIPSWNNGLRDFFAD</sequence>
<dbReference type="InterPro" id="IPR005913">
    <property type="entry name" value="dTDP_dehydrorham_reduct"/>
</dbReference>
<dbReference type="NCBIfam" id="TIGR01214">
    <property type="entry name" value="rmlD"/>
    <property type="match status" value="1"/>
</dbReference>
<comment type="caution">
    <text evidence="8">The sequence shown here is derived from an EMBL/GenBank/DDBJ whole genome shotgun (WGS) entry which is preliminary data.</text>
</comment>
<dbReference type="AlphaFoldDB" id="A0A1D2QNK0"/>
<evidence type="ECO:0000256" key="2">
    <source>
        <dbReference type="ARBA" id="ARBA00010944"/>
    </source>
</evidence>
<dbReference type="InterPro" id="IPR036291">
    <property type="entry name" value="NAD(P)-bd_dom_sf"/>
</dbReference>
<comment type="function">
    <text evidence="6">Catalyzes the reduction of dTDP-6-deoxy-L-lyxo-4-hexulose to yield dTDP-L-rhamnose.</text>
</comment>
<protein>
    <recommendedName>
        <fullName evidence="4 6">dTDP-4-dehydrorhamnose reductase</fullName>
        <ecNumber evidence="3 6">1.1.1.133</ecNumber>
    </recommendedName>
</protein>
<dbReference type="EMBL" id="MDLC01000038">
    <property type="protein sequence ID" value="ODS23130.1"/>
    <property type="molecule type" value="Genomic_DNA"/>
</dbReference>
<evidence type="ECO:0000256" key="4">
    <source>
        <dbReference type="ARBA" id="ARBA00017099"/>
    </source>
</evidence>
<dbReference type="CDD" id="cd05254">
    <property type="entry name" value="dTDP_HR_like_SDR_e"/>
    <property type="match status" value="1"/>
</dbReference>
<gene>
    <name evidence="8" type="ORF">AB835_10435</name>
</gene>
<evidence type="ECO:0000256" key="1">
    <source>
        <dbReference type="ARBA" id="ARBA00004781"/>
    </source>
</evidence>
<dbReference type="Gene3D" id="3.90.25.10">
    <property type="entry name" value="UDP-galactose 4-epimerase, domain 1"/>
    <property type="match status" value="1"/>
</dbReference>
<comment type="similarity">
    <text evidence="2 6">Belongs to the dTDP-4-dehydrorhamnose reductase family.</text>
</comment>
<evidence type="ECO:0000259" key="7">
    <source>
        <dbReference type="Pfam" id="PF04321"/>
    </source>
</evidence>
<dbReference type="GO" id="GO:0008831">
    <property type="term" value="F:dTDP-4-dehydrorhamnose reductase activity"/>
    <property type="evidence" value="ECO:0007669"/>
    <property type="project" value="UniProtKB-EC"/>
</dbReference>
<dbReference type="EC" id="1.1.1.133" evidence="3 6"/>
<dbReference type="GO" id="GO:0019305">
    <property type="term" value="P:dTDP-rhamnose biosynthetic process"/>
    <property type="evidence" value="ECO:0007669"/>
    <property type="project" value="UniProtKB-UniPathway"/>
</dbReference>
<reference evidence="8 9" key="1">
    <citation type="journal article" date="2016" name="Appl. Environ. Microbiol.">
        <title>Lack of Overt Genome Reduction in the Bryostatin-Producing Bryozoan Symbiont "Candidatus Endobugula sertula".</title>
        <authorList>
            <person name="Miller I.J."/>
            <person name="Vanee N."/>
            <person name="Fong S.S."/>
            <person name="Lim-Fong G.E."/>
            <person name="Kwan J.C."/>
        </authorList>
    </citation>
    <scope>NUCLEOTIDE SEQUENCE [LARGE SCALE GENOMIC DNA]</scope>
    <source>
        <strain evidence="8">AB1-4</strain>
    </source>
</reference>
<comment type="pathway">
    <text evidence="1 6">Carbohydrate biosynthesis; dTDP-L-rhamnose biosynthesis.</text>
</comment>
<dbReference type="Pfam" id="PF04321">
    <property type="entry name" value="RmlD_sub_bind"/>
    <property type="match status" value="1"/>
</dbReference>
<dbReference type="UniPathway" id="UPA00124"/>
<dbReference type="GO" id="GO:0009243">
    <property type="term" value="P:O antigen biosynthetic process"/>
    <property type="evidence" value="ECO:0007669"/>
    <property type="project" value="UniProtKB-UniPathway"/>
</dbReference>
<evidence type="ECO:0000256" key="3">
    <source>
        <dbReference type="ARBA" id="ARBA00012929"/>
    </source>
</evidence>
<comment type="catalytic activity">
    <reaction evidence="5 6">
        <text>dTDP-beta-L-rhamnose + NADP(+) = dTDP-4-dehydro-beta-L-rhamnose + NADPH + H(+)</text>
        <dbReference type="Rhea" id="RHEA:21796"/>
        <dbReference type="ChEBI" id="CHEBI:15378"/>
        <dbReference type="ChEBI" id="CHEBI:57510"/>
        <dbReference type="ChEBI" id="CHEBI:57783"/>
        <dbReference type="ChEBI" id="CHEBI:58349"/>
        <dbReference type="ChEBI" id="CHEBI:62830"/>
        <dbReference type="EC" id="1.1.1.133"/>
    </reaction>
</comment>
<dbReference type="STRING" id="62101.AB835_10435"/>
<evidence type="ECO:0000313" key="8">
    <source>
        <dbReference type="EMBL" id="ODS23130.1"/>
    </source>
</evidence>
<dbReference type="SUPFAM" id="SSF51735">
    <property type="entry name" value="NAD(P)-binding Rossmann-fold domains"/>
    <property type="match status" value="1"/>
</dbReference>
<evidence type="ECO:0000256" key="5">
    <source>
        <dbReference type="ARBA" id="ARBA00048200"/>
    </source>
</evidence>